<evidence type="ECO:0000256" key="1">
    <source>
        <dbReference type="SAM" id="Phobius"/>
    </source>
</evidence>
<evidence type="ECO:0000313" key="2">
    <source>
        <dbReference type="EMBL" id="OHA24057.1"/>
    </source>
</evidence>
<dbReference type="InterPro" id="IPR024414">
    <property type="entry name" value="Uncharacterised_PrgI"/>
</dbReference>
<keyword evidence="1" id="KW-0812">Transmembrane</keyword>
<dbReference type="STRING" id="1802306.A3C72_02890"/>
<evidence type="ECO:0000313" key="3">
    <source>
        <dbReference type="Proteomes" id="UP000177130"/>
    </source>
</evidence>
<feature type="transmembrane region" description="Helical" evidence="1">
    <location>
        <begin position="43"/>
        <end position="63"/>
    </location>
</feature>
<dbReference type="Proteomes" id="UP000177130">
    <property type="component" value="Unassembled WGS sequence"/>
</dbReference>
<dbReference type="AlphaFoldDB" id="A0A1G2MJL3"/>
<comment type="caution">
    <text evidence="2">The sequence shown here is derived from an EMBL/GenBank/DDBJ whole genome shotgun (WGS) entry which is preliminary data.</text>
</comment>
<reference evidence="2 3" key="1">
    <citation type="journal article" date="2016" name="Nat. Commun.">
        <title>Thousands of microbial genomes shed light on interconnected biogeochemical processes in an aquifer system.</title>
        <authorList>
            <person name="Anantharaman K."/>
            <person name="Brown C.T."/>
            <person name="Hug L.A."/>
            <person name="Sharon I."/>
            <person name="Castelle C.J."/>
            <person name="Probst A.J."/>
            <person name="Thomas B.C."/>
            <person name="Singh A."/>
            <person name="Wilkins M.J."/>
            <person name="Karaoz U."/>
            <person name="Brodie E.L."/>
            <person name="Williams K.H."/>
            <person name="Hubbard S.S."/>
            <person name="Banfield J.F."/>
        </authorList>
    </citation>
    <scope>NUCLEOTIDE SEQUENCE [LARGE SCALE GENOMIC DNA]</scope>
</reference>
<accession>A0A1G2MJL3</accession>
<sequence length="145" mass="16300">MRFQVPQFIGVEDKVFGPFTVKQFVYLVGGGAICYLIYRLLPVFLAVIFLTPVAALSIALAFVKINGKPFIFTLEAAIKYFMGTKLYLWKRDKITPKKGAEKTEPADTMVNIAMPSLSESKLKDLTWALDINKSANQRMTTNIDK</sequence>
<gene>
    <name evidence="2" type="ORF">A3C72_02890</name>
</gene>
<dbReference type="EMBL" id="MHRK01000019">
    <property type="protein sequence ID" value="OHA24057.1"/>
    <property type="molecule type" value="Genomic_DNA"/>
</dbReference>
<evidence type="ECO:0008006" key="4">
    <source>
        <dbReference type="Google" id="ProtNLM"/>
    </source>
</evidence>
<keyword evidence="1" id="KW-0472">Membrane</keyword>
<dbReference type="Pfam" id="PF12666">
    <property type="entry name" value="PrgI"/>
    <property type="match status" value="1"/>
</dbReference>
<proteinExistence type="predicted"/>
<organism evidence="2 3">
    <name type="scientific">Candidatus Taylorbacteria bacterium RIFCSPHIGHO2_02_FULL_43_32b</name>
    <dbReference type="NCBI Taxonomy" id="1802306"/>
    <lineage>
        <taxon>Bacteria</taxon>
        <taxon>Candidatus Tayloriibacteriota</taxon>
    </lineage>
</organism>
<protein>
    <recommendedName>
        <fullName evidence="4">PrgI family protein</fullName>
    </recommendedName>
</protein>
<keyword evidence="1" id="KW-1133">Transmembrane helix</keyword>
<name>A0A1G2MJL3_9BACT</name>
<feature type="transmembrane region" description="Helical" evidence="1">
    <location>
        <begin position="20"/>
        <end position="38"/>
    </location>
</feature>